<comment type="caution">
    <text evidence="4">The sequence shown here is derived from an EMBL/GenBank/DDBJ whole genome shotgun (WGS) entry which is preliminary data.</text>
</comment>
<feature type="non-terminal residue" evidence="4">
    <location>
        <position position="1"/>
    </location>
</feature>
<accession>A0ABD2R6N8</accession>
<evidence type="ECO:0008006" key="6">
    <source>
        <dbReference type="Google" id="ProtNLM"/>
    </source>
</evidence>
<evidence type="ECO:0000313" key="5">
    <source>
        <dbReference type="Proteomes" id="UP001627284"/>
    </source>
</evidence>
<evidence type="ECO:0000256" key="2">
    <source>
        <dbReference type="ARBA" id="ARBA00008778"/>
    </source>
</evidence>
<dbReference type="InterPro" id="IPR011993">
    <property type="entry name" value="PH-like_dom_sf"/>
</dbReference>
<dbReference type="GO" id="GO:0005737">
    <property type="term" value="C:cytoplasm"/>
    <property type="evidence" value="ECO:0007669"/>
    <property type="project" value="UniProtKB-SubCell"/>
</dbReference>
<dbReference type="SUPFAM" id="SSF50729">
    <property type="entry name" value="PH domain-like"/>
    <property type="match status" value="1"/>
</dbReference>
<comment type="subcellular location">
    <subcellularLocation>
        <location evidence="1">Cytoplasm</location>
    </subcellularLocation>
</comment>
<dbReference type="EMBL" id="JBJKTR010000021">
    <property type="protein sequence ID" value="KAL3327481.1"/>
    <property type="molecule type" value="Genomic_DNA"/>
</dbReference>
<evidence type="ECO:0000256" key="1">
    <source>
        <dbReference type="ARBA" id="ARBA00004496"/>
    </source>
</evidence>
<proteinExistence type="inferred from homology"/>
<protein>
    <recommendedName>
        <fullName evidence="6">mRNA-decapping enzyme-like protein</fullName>
    </recommendedName>
</protein>
<dbReference type="Proteomes" id="UP001627284">
    <property type="component" value="Unassembled WGS sequence"/>
</dbReference>
<dbReference type="InterPro" id="IPR010334">
    <property type="entry name" value="Dcp1"/>
</dbReference>
<sequence length="408" mass="45543">FISTFPTSLFTSLYFLLRSTNRFSGSLSIIYLLLYDQSESSRRSMSSTSKLMPNLDERSTKMLNLTVLQRIDPCIEEILITAAHVTLYEFSVDLNQWSRKEVEGSFFVVKRSAQPRFQFIVMNRRSAENMVEDLLGDFEFEVQVPYLLYRNAAQEVNGIWFYNAHEIEEVADLFGRILGEYSKVPLKPQLRKSEFTEHEVVPMSTAIEGSSGPAFTTSTDGFGADDSSFMNFFNTAATIGHTSSTVVNSGLPYHYPVQTVDPSTRVPSPLPSPAPFLQVSLPVQSAPSLPPQSRRDSAKLIDSTNYPANLVKPSFFTPPVSPVLVTTSVSSATSTPALYPHVNPQRPHGTPLVQPFRPPTSPPFLTSTQIPPQSVTLSREKVQDVLLMLVQDNQFIDLVYQMLLNAHS</sequence>
<comment type="similarity">
    <text evidence="2">Belongs to the DCP1 family.</text>
</comment>
<evidence type="ECO:0000256" key="3">
    <source>
        <dbReference type="ARBA" id="ARBA00022490"/>
    </source>
</evidence>
<gene>
    <name evidence="4" type="ORF">AABB24_035258</name>
</gene>
<organism evidence="4 5">
    <name type="scientific">Solanum stoloniferum</name>
    <dbReference type="NCBI Taxonomy" id="62892"/>
    <lineage>
        <taxon>Eukaryota</taxon>
        <taxon>Viridiplantae</taxon>
        <taxon>Streptophyta</taxon>
        <taxon>Embryophyta</taxon>
        <taxon>Tracheophyta</taxon>
        <taxon>Spermatophyta</taxon>
        <taxon>Magnoliopsida</taxon>
        <taxon>eudicotyledons</taxon>
        <taxon>Gunneridae</taxon>
        <taxon>Pentapetalae</taxon>
        <taxon>asterids</taxon>
        <taxon>lamiids</taxon>
        <taxon>Solanales</taxon>
        <taxon>Solanaceae</taxon>
        <taxon>Solanoideae</taxon>
        <taxon>Solaneae</taxon>
        <taxon>Solanum</taxon>
    </lineage>
</organism>
<dbReference type="PANTHER" id="PTHR16290:SF21">
    <property type="entry name" value="MRNA-DECAPPING ENZYME-LIKE PROTEIN"/>
    <property type="match status" value="1"/>
</dbReference>
<evidence type="ECO:0000313" key="4">
    <source>
        <dbReference type="EMBL" id="KAL3327481.1"/>
    </source>
</evidence>
<dbReference type="AlphaFoldDB" id="A0ABD2R6N8"/>
<reference evidence="4 5" key="1">
    <citation type="submission" date="2024-05" db="EMBL/GenBank/DDBJ databases">
        <title>De novo assembly of an allotetraploid wild potato.</title>
        <authorList>
            <person name="Hosaka A.J."/>
        </authorList>
    </citation>
    <scope>NUCLEOTIDE SEQUENCE [LARGE SCALE GENOMIC DNA]</scope>
    <source>
        <tissue evidence="4">Young leaves</tissue>
    </source>
</reference>
<dbReference type="Pfam" id="PF06058">
    <property type="entry name" value="DCP1"/>
    <property type="match status" value="1"/>
</dbReference>
<dbReference type="Gene3D" id="2.30.29.30">
    <property type="entry name" value="Pleckstrin-homology domain (PH domain)/Phosphotyrosine-binding domain (PTB)"/>
    <property type="match status" value="1"/>
</dbReference>
<dbReference type="CDD" id="cd13182">
    <property type="entry name" value="EVH1-like_Dcp1"/>
    <property type="match status" value="1"/>
</dbReference>
<dbReference type="FunFam" id="2.30.29.30:FF:000159">
    <property type="entry name" value="mRNA-decapping enzyme-like protein"/>
    <property type="match status" value="1"/>
</dbReference>
<name>A0ABD2R6N8_9SOLN</name>
<keyword evidence="5" id="KW-1185">Reference proteome</keyword>
<keyword evidence="3" id="KW-0963">Cytoplasm</keyword>
<dbReference type="PANTHER" id="PTHR16290">
    <property type="entry name" value="TRANSCRIPTION FACTOR SMIF DECAPPING ENZYME DCP1"/>
    <property type="match status" value="1"/>
</dbReference>